<dbReference type="CDD" id="cd01949">
    <property type="entry name" value="GGDEF"/>
    <property type="match status" value="1"/>
</dbReference>
<dbReference type="InterPro" id="IPR043128">
    <property type="entry name" value="Rev_trsase/Diguanyl_cyclase"/>
</dbReference>
<dbReference type="SUPFAM" id="SSF55073">
    <property type="entry name" value="Nucleotide cyclase"/>
    <property type="match status" value="1"/>
</dbReference>
<name>A0A1I0JEH7_9FIRM</name>
<evidence type="ECO:0000259" key="2">
    <source>
        <dbReference type="PROSITE" id="PS50887"/>
    </source>
</evidence>
<dbReference type="AlphaFoldDB" id="A0A1I0JEH7"/>
<accession>A0A1I0JEH7</accession>
<keyword evidence="1" id="KW-0472">Membrane</keyword>
<dbReference type="Gene3D" id="3.30.70.270">
    <property type="match status" value="1"/>
</dbReference>
<dbReference type="EMBL" id="FOIM01000028">
    <property type="protein sequence ID" value="SEU07754.1"/>
    <property type="molecule type" value="Genomic_DNA"/>
</dbReference>
<dbReference type="Gene3D" id="3.30.450.20">
    <property type="entry name" value="PAS domain"/>
    <property type="match status" value="1"/>
</dbReference>
<dbReference type="Pfam" id="PF00990">
    <property type="entry name" value="GGDEF"/>
    <property type="match status" value="1"/>
</dbReference>
<dbReference type="PANTHER" id="PTHR45138:SF9">
    <property type="entry name" value="DIGUANYLATE CYCLASE DGCM-RELATED"/>
    <property type="match status" value="1"/>
</dbReference>
<feature type="domain" description="GGDEF" evidence="2">
    <location>
        <begin position="524"/>
        <end position="647"/>
    </location>
</feature>
<evidence type="ECO:0000313" key="4">
    <source>
        <dbReference type="Proteomes" id="UP000198508"/>
    </source>
</evidence>
<dbReference type="InterPro" id="IPR050469">
    <property type="entry name" value="Diguanylate_Cyclase"/>
</dbReference>
<dbReference type="CDD" id="cd18773">
    <property type="entry name" value="PDC1_HK_sensor"/>
    <property type="match status" value="1"/>
</dbReference>
<organism evidence="3 4">
    <name type="scientific">Enterocloster lavalensis</name>
    <dbReference type="NCBI Taxonomy" id="460384"/>
    <lineage>
        <taxon>Bacteria</taxon>
        <taxon>Bacillati</taxon>
        <taxon>Bacillota</taxon>
        <taxon>Clostridia</taxon>
        <taxon>Lachnospirales</taxon>
        <taxon>Lachnospiraceae</taxon>
        <taxon>Enterocloster</taxon>
    </lineage>
</organism>
<feature type="transmembrane region" description="Helical" evidence="1">
    <location>
        <begin position="358"/>
        <end position="381"/>
    </location>
</feature>
<dbReference type="PROSITE" id="PS50887">
    <property type="entry name" value="GGDEF"/>
    <property type="match status" value="1"/>
</dbReference>
<dbReference type="RefSeq" id="WP_092368726.1">
    <property type="nucleotide sequence ID" value="NZ_DAINWJ010000005.1"/>
</dbReference>
<dbReference type="PANTHER" id="PTHR45138">
    <property type="entry name" value="REGULATORY COMPONENTS OF SENSORY TRANSDUCTION SYSTEM"/>
    <property type="match status" value="1"/>
</dbReference>
<gene>
    <name evidence="3" type="ORF">SAMN05216313_12863</name>
</gene>
<dbReference type="GO" id="GO:0052621">
    <property type="term" value="F:diguanylate cyclase activity"/>
    <property type="evidence" value="ECO:0007669"/>
    <property type="project" value="TreeGrafter"/>
</dbReference>
<keyword evidence="1" id="KW-1133">Transmembrane helix</keyword>
<dbReference type="STRING" id="460384.SAMN05216313_12863"/>
<keyword evidence="1" id="KW-0812">Transmembrane</keyword>
<dbReference type="NCBIfam" id="TIGR00254">
    <property type="entry name" value="GGDEF"/>
    <property type="match status" value="1"/>
</dbReference>
<evidence type="ECO:0000256" key="1">
    <source>
        <dbReference type="SAM" id="Phobius"/>
    </source>
</evidence>
<dbReference type="Proteomes" id="UP000198508">
    <property type="component" value="Unassembled WGS sequence"/>
</dbReference>
<keyword evidence="4" id="KW-1185">Reference proteome</keyword>
<reference evidence="4" key="1">
    <citation type="submission" date="2016-10" db="EMBL/GenBank/DDBJ databases">
        <authorList>
            <person name="Varghese N."/>
            <person name="Submissions S."/>
        </authorList>
    </citation>
    <scope>NUCLEOTIDE SEQUENCE [LARGE SCALE GENOMIC DNA]</scope>
    <source>
        <strain evidence="4">NLAE-zl-G277</strain>
    </source>
</reference>
<proteinExistence type="predicted"/>
<evidence type="ECO:0000313" key="3">
    <source>
        <dbReference type="EMBL" id="SEU07754.1"/>
    </source>
</evidence>
<dbReference type="SMART" id="SM00267">
    <property type="entry name" value="GGDEF"/>
    <property type="match status" value="1"/>
</dbReference>
<dbReference type="InterPro" id="IPR000160">
    <property type="entry name" value="GGDEF_dom"/>
</dbReference>
<dbReference type="InterPro" id="IPR029787">
    <property type="entry name" value="Nucleotide_cyclase"/>
</dbReference>
<protein>
    <submittedName>
        <fullName evidence="3">Diguanylate cyclase (GGDEF) domain-containing protein</fullName>
    </submittedName>
</protein>
<dbReference type="GeneID" id="93276772"/>
<sequence>MKSKSIAQKLALAFIVSAVLQSIVMWAVLVAGGVIRHSKENSYAIFAEKVSGQADNLENQMISVWTNFEHYTAQVRQYFTDEAIKGGENAGSVDELLEGIAPVVLDSMYYTKTTGAFLILNEVEPGTNNHAALYFRNANPNRTDVRNASTYMLYGPWNVAQRLHLVTDANWGYRLDLDAIDSDFYGKPFGNVGLTEDTKLLGYWSKPFRPAPGAEEVITYSVPLDDKKGNPIGVFGVEISVHHLYKNLPASQGPGPESYGYIIGTRDGEDSPLRVSVLNGALQKSVFSEGEPLELDLVDEANGICRLKGTGEQKELYSGVNEMGMYYNNTPFSGEKWYLIGLIDGSELLKSPQQISTILAISFLVSLFLGTVLALVISRWFTKYSRLMELSEVPVGVFEMSRHNNRVLMTMQVPRLLRLSREQERRFARDRDAFSAYLRELYEQSENEDGTLLLDSCGQESWIRISRKERNGVAVGVIEDVTEEMRQKKMLEVERDCDGMTGVKNRMAFERETAAFNEELEAGKSLCMVMCDLNGLKQANDRFGHNMGDEYIRYAAAAIRKTFAWGEVYRIGGDEFVVLLVNRLPDEVRGEVTALKREMKHFGHYSGFRPGISVGYAFYDAETDRSLSDVLDRADKAMYEDKYHKEQ</sequence>